<proteinExistence type="predicted"/>
<evidence type="ECO:0000313" key="7">
    <source>
        <dbReference type="EMBL" id="KAK6629096.1"/>
    </source>
</evidence>
<dbReference type="GO" id="GO:0006272">
    <property type="term" value="P:leading strand elongation"/>
    <property type="evidence" value="ECO:0007669"/>
    <property type="project" value="TreeGrafter"/>
</dbReference>
<organism evidence="7 9">
    <name type="scientific">Polyplax serrata</name>
    <name type="common">Common mouse louse</name>
    <dbReference type="NCBI Taxonomy" id="468196"/>
    <lineage>
        <taxon>Eukaryota</taxon>
        <taxon>Metazoa</taxon>
        <taxon>Ecdysozoa</taxon>
        <taxon>Arthropoda</taxon>
        <taxon>Hexapoda</taxon>
        <taxon>Insecta</taxon>
        <taxon>Pterygota</taxon>
        <taxon>Neoptera</taxon>
        <taxon>Paraneoptera</taxon>
        <taxon>Psocodea</taxon>
        <taxon>Troctomorpha</taxon>
        <taxon>Phthiraptera</taxon>
        <taxon>Anoplura</taxon>
        <taxon>Polyplacidae</taxon>
        <taxon>Polyplax</taxon>
    </lineage>
</organism>
<dbReference type="InterPro" id="IPR051377">
    <property type="entry name" value="DNA_Pol-Epsilon_Subunit"/>
</dbReference>
<comment type="subcellular location">
    <subcellularLocation>
        <location evidence="1">Nucleus</location>
    </subcellularLocation>
</comment>
<dbReference type="GO" id="GO:0008622">
    <property type="term" value="C:epsilon DNA polymerase complex"/>
    <property type="evidence" value="ECO:0007669"/>
    <property type="project" value="TreeGrafter"/>
</dbReference>
<reference evidence="7 9" key="1">
    <citation type="submission" date="2023-10" db="EMBL/GenBank/DDBJ databases">
        <title>Genomes of two closely related lineages of the louse Polyplax serrata with different host specificities.</title>
        <authorList>
            <person name="Martinu J."/>
            <person name="Tarabai H."/>
            <person name="Stefka J."/>
            <person name="Hypsa V."/>
        </authorList>
    </citation>
    <scope>NUCLEOTIDE SEQUENCE [LARGE SCALE GENOMIC DNA]</scope>
    <source>
        <strain evidence="6">98ZLc_SE</strain>
        <strain evidence="7">HR10_N</strain>
    </source>
</reference>
<dbReference type="Proteomes" id="UP001372834">
    <property type="component" value="Unassembled WGS sequence"/>
</dbReference>
<comment type="caution">
    <text evidence="7">The sequence shown here is derived from an EMBL/GenBank/DDBJ whole genome shotgun (WGS) entry which is preliminary data.</text>
</comment>
<evidence type="ECO:0000313" key="9">
    <source>
        <dbReference type="Proteomes" id="UP001372834"/>
    </source>
</evidence>
<dbReference type="PANTHER" id="PTHR46172">
    <property type="entry name" value="DNA POLYMERASE EPSILON SUBUNIT 3"/>
    <property type="match status" value="1"/>
</dbReference>
<dbReference type="CDD" id="cd22928">
    <property type="entry name" value="HFD_POLE3_DPB4"/>
    <property type="match status" value="1"/>
</dbReference>
<dbReference type="Proteomes" id="UP001359485">
    <property type="component" value="Unassembled WGS sequence"/>
</dbReference>
<keyword evidence="8" id="KW-1185">Reference proteome</keyword>
<protein>
    <recommendedName>
        <fullName evidence="3">DNA polymerase epsilon subunit 3</fullName>
    </recommendedName>
</protein>
<evidence type="ECO:0000259" key="5">
    <source>
        <dbReference type="Pfam" id="PF00808"/>
    </source>
</evidence>
<name>A0AAN8PGQ9_POLSC</name>
<dbReference type="Gene3D" id="1.10.20.10">
    <property type="entry name" value="Histone, subunit A"/>
    <property type="match status" value="1"/>
</dbReference>
<dbReference type="Pfam" id="PF00808">
    <property type="entry name" value="CBFD_NFYB_HMF"/>
    <property type="match status" value="1"/>
</dbReference>
<evidence type="ECO:0000313" key="6">
    <source>
        <dbReference type="EMBL" id="KAK6627239.1"/>
    </source>
</evidence>
<keyword evidence="2" id="KW-0539">Nucleus</keyword>
<dbReference type="GO" id="GO:0006974">
    <property type="term" value="P:DNA damage response"/>
    <property type="evidence" value="ECO:0007669"/>
    <property type="project" value="TreeGrafter"/>
</dbReference>
<dbReference type="AlphaFoldDB" id="A0AAN8PGQ9"/>
<dbReference type="GO" id="GO:0031490">
    <property type="term" value="F:chromatin DNA binding"/>
    <property type="evidence" value="ECO:0007669"/>
    <property type="project" value="TreeGrafter"/>
</dbReference>
<evidence type="ECO:0000256" key="3">
    <source>
        <dbReference type="ARBA" id="ARBA00039793"/>
    </source>
</evidence>
<evidence type="ECO:0000256" key="2">
    <source>
        <dbReference type="ARBA" id="ARBA00023242"/>
    </source>
</evidence>
<dbReference type="GO" id="GO:0008623">
    <property type="term" value="C:CHRAC"/>
    <property type="evidence" value="ECO:0007669"/>
    <property type="project" value="TreeGrafter"/>
</dbReference>
<evidence type="ECO:0000313" key="8">
    <source>
        <dbReference type="Proteomes" id="UP001359485"/>
    </source>
</evidence>
<feature type="domain" description="Transcription factor CBF/NF-Y/archaeal histone" evidence="5">
    <location>
        <begin position="9"/>
        <end position="73"/>
    </location>
</feature>
<dbReference type="InterPro" id="IPR003958">
    <property type="entry name" value="CBFA_NFYB_domain"/>
</dbReference>
<dbReference type="EMBL" id="JAWJWE010000036">
    <property type="protein sequence ID" value="KAK6629096.1"/>
    <property type="molecule type" value="Genomic_DNA"/>
</dbReference>
<gene>
    <name evidence="7" type="ORF">RUM43_002913</name>
    <name evidence="6" type="ORF">RUM44_009716</name>
</gene>
<dbReference type="GO" id="GO:0046982">
    <property type="term" value="F:protein heterodimerization activity"/>
    <property type="evidence" value="ECO:0007669"/>
    <property type="project" value="InterPro"/>
</dbReference>
<sequence>MAEKLEDLNLPAAVVTRIIKEALPEGCSVAKEAKLALSKAASVFVLYLTSHANKISIESGKKMITNEDVMEAIHDTEFGRFEKQLNDAAEHFRKIQNSKKEALNNKKRIRESNQEDDAQETVDIKSDL</sequence>
<feature type="region of interest" description="Disordered" evidence="4">
    <location>
        <begin position="103"/>
        <end position="128"/>
    </location>
</feature>
<accession>A0AAN8PGQ9</accession>
<dbReference type="GO" id="GO:0031507">
    <property type="term" value="P:heterochromatin formation"/>
    <property type="evidence" value="ECO:0007669"/>
    <property type="project" value="TreeGrafter"/>
</dbReference>
<evidence type="ECO:0000256" key="4">
    <source>
        <dbReference type="SAM" id="MobiDB-lite"/>
    </source>
</evidence>
<dbReference type="InterPro" id="IPR009072">
    <property type="entry name" value="Histone-fold"/>
</dbReference>
<dbReference type="PANTHER" id="PTHR46172:SF1">
    <property type="entry name" value="DNA POLYMERASE EPSILON SUBUNIT 3"/>
    <property type="match status" value="1"/>
</dbReference>
<dbReference type="EMBL" id="JAWJWF010000045">
    <property type="protein sequence ID" value="KAK6627239.1"/>
    <property type="molecule type" value="Genomic_DNA"/>
</dbReference>
<dbReference type="SUPFAM" id="SSF47113">
    <property type="entry name" value="Histone-fold"/>
    <property type="match status" value="1"/>
</dbReference>
<evidence type="ECO:0000256" key="1">
    <source>
        <dbReference type="ARBA" id="ARBA00004123"/>
    </source>
</evidence>